<reference evidence="4" key="1">
    <citation type="submission" date="2022-03" db="EMBL/GenBank/DDBJ databases">
        <title>Draft genome sequence of Aduncisulcus paluster, a free-living microaerophilic Fornicata.</title>
        <authorList>
            <person name="Yuyama I."/>
            <person name="Kume K."/>
            <person name="Tamura T."/>
            <person name="Inagaki Y."/>
            <person name="Hashimoto T."/>
        </authorList>
    </citation>
    <scope>NUCLEOTIDE SEQUENCE</scope>
    <source>
        <strain evidence="4">NY0171</strain>
    </source>
</reference>
<evidence type="ECO:0000256" key="1">
    <source>
        <dbReference type="ARBA" id="ARBA00022574"/>
    </source>
</evidence>
<keyword evidence="1 3" id="KW-0853">WD repeat</keyword>
<dbReference type="InterPro" id="IPR036322">
    <property type="entry name" value="WD40_repeat_dom_sf"/>
</dbReference>
<dbReference type="Proteomes" id="UP001057375">
    <property type="component" value="Unassembled WGS sequence"/>
</dbReference>
<proteinExistence type="predicted"/>
<dbReference type="PANTHER" id="PTHR19848:SF8">
    <property type="entry name" value="F-BOX AND WD REPEAT DOMAIN CONTAINING 7"/>
    <property type="match status" value="1"/>
</dbReference>
<name>A0ABQ5K4B1_9EUKA</name>
<dbReference type="PROSITE" id="PS00678">
    <property type="entry name" value="WD_REPEATS_1"/>
    <property type="match status" value="1"/>
</dbReference>
<evidence type="ECO:0000313" key="4">
    <source>
        <dbReference type="EMBL" id="GKT26151.1"/>
    </source>
</evidence>
<accession>A0ABQ5K4B1</accession>
<dbReference type="EMBL" id="BQXS01012639">
    <property type="protein sequence ID" value="GKT26151.1"/>
    <property type="molecule type" value="Genomic_DNA"/>
</dbReference>
<evidence type="ECO:0000256" key="3">
    <source>
        <dbReference type="PROSITE-ProRule" id="PRU00221"/>
    </source>
</evidence>
<dbReference type="SUPFAM" id="SSF50978">
    <property type="entry name" value="WD40 repeat-like"/>
    <property type="match status" value="2"/>
</dbReference>
<keyword evidence="5" id="KW-1185">Reference proteome</keyword>
<feature type="repeat" description="WD" evidence="3">
    <location>
        <begin position="101"/>
        <end position="143"/>
    </location>
</feature>
<sequence>MKLKIENIVGMTFSKEYGTRCIATNPVDNTILAHTVGKRIILSSLGEASRQQALSGQENIISSICFSPCGQYLAAAEEPFSTQECYFTLWDYKKQRLLFRIKCHDGGISGLAFSPDSRFLATTGFSDQALCIWEVSSGEFIDAHSSSRKHYMSSLCWSPIMTGRHNRYTYNLFICEGSSPCLCTLQYDRSSLIHRLSTKYMSLPSAGVVRHYTSATFSKDGYEIICGTSSGEITVFSVDNAILRHIQKIGGSPVTSLILEGGCHPIPSSSSSPPPAQPSSPSSSVIVCGCFSGYVTCLEGRDKEWDVRGEEYIEGSIISLDSPHDTDEVIIACDNGLITTRAIPTLSDPFALCVHTVNTITCACDGLIEDSKAGDRSVVFIGEKRGCIRMCMGGVVVATIGRGAPASRRSRHGASSGVSHSTSASYPTAVSFSPITHNLWVGYNNGTIVIYNTSKAIKHVISSGSLEPIDDIVSINVILNIPDTHKGAVTALAVSEFGCISGGSDGVVRVWGESRGQCVCQYVVHSKTVTAVTWDVVVSSMIHSSSVDGTLCSYDIKNNRVVKTRNRGSMITDMAQVDGGECEVVTVDMKGIVSIYDFDCASAVVEKSLHDYDIRSVAISPCALYVAVLSRFGNLIMLSVDTGDVLQEIDTGSPGAVGLVWTREKNEKLWCIGEREACVVSVEHE</sequence>
<dbReference type="InterPro" id="IPR015943">
    <property type="entry name" value="WD40/YVTN_repeat-like_dom_sf"/>
</dbReference>
<evidence type="ECO:0000313" key="5">
    <source>
        <dbReference type="Proteomes" id="UP001057375"/>
    </source>
</evidence>
<comment type="caution">
    <text evidence="4">The sequence shown here is derived from an EMBL/GenBank/DDBJ whole genome shotgun (WGS) entry which is preliminary data.</text>
</comment>
<dbReference type="SMART" id="SM00320">
    <property type="entry name" value="WD40"/>
    <property type="match status" value="7"/>
</dbReference>
<dbReference type="Gene3D" id="2.130.10.10">
    <property type="entry name" value="YVTN repeat-like/Quinoprotein amine dehydrogenase"/>
    <property type="match status" value="3"/>
</dbReference>
<organism evidence="4 5">
    <name type="scientific">Aduncisulcus paluster</name>
    <dbReference type="NCBI Taxonomy" id="2918883"/>
    <lineage>
        <taxon>Eukaryota</taxon>
        <taxon>Metamonada</taxon>
        <taxon>Carpediemonas-like organisms</taxon>
        <taxon>Aduncisulcus</taxon>
    </lineage>
</organism>
<dbReference type="PROSITE" id="PS50082">
    <property type="entry name" value="WD_REPEATS_2"/>
    <property type="match status" value="1"/>
</dbReference>
<dbReference type="PANTHER" id="PTHR19848">
    <property type="entry name" value="WD40 REPEAT PROTEIN"/>
    <property type="match status" value="1"/>
</dbReference>
<protein>
    <submittedName>
        <fullName evidence="4">WD domain, G-beta repeat</fullName>
    </submittedName>
</protein>
<keyword evidence="2" id="KW-0677">Repeat</keyword>
<evidence type="ECO:0000256" key="2">
    <source>
        <dbReference type="ARBA" id="ARBA00022737"/>
    </source>
</evidence>
<dbReference type="InterPro" id="IPR019775">
    <property type="entry name" value="WD40_repeat_CS"/>
</dbReference>
<dbReference type="InterPro" id="IPR001680">
    <property type="entry name" value="WD40_rpt"/>
</dbReference>
<gene>
    <name evidence="4" type="ORF">ADUPG1_013254</name>
</gene>
<dbReference type="Pfam" id="PF00400">
    <property type="entry name" value="WD40"/>
    <property type="match status" value="3"/>
</dbReference>